<feature type="domain" description="DUF4166" evidence="1">
    <location>
        <begin position="16"/>
        <end position="200"/>
    </location>
</feature>
<dbReference type="RefSeq" id="WP_108994666.1">
    <property type="nucleotide sequence ID" value="NZ_BDQX01000289.1"/>
</dbReference>
<dbReference type="Pfam" id="PF13761">
    <property type="entry name" value="DUF4166"/>
    <property type="match status" value="1"/>
</dbReference>
<gene>
    <name evidence="2" type="ORF">PAT3040_04798</name>
</gene>
<dbReference type="EMBL" id="BDQX01000289">
    <property type="protein sequence ID" value="GBG10087.1"/>
    <property type="molecule type" value="Genomic_DNA"/>
</dbReference>
<reference evidence="2 3" key="1">
    <citation type="submission" date="2017-08" db="EMBL/GenBank/DDBJ databases">
        <title>Substantial Increase in Enzyme Production by Combined Drug-Resistance Mutations in Paenibacillus agaridevorans.</title>
        <authorList>
            <person name="Tanaka Y."/>
            <person name="Funane K."/>
            <person name="Hosaka T."/>
            <person name="Shiwa Y."/>
            <person name="Fujita N."/>
            <person name="Miyazaki T."/>
            <person name="Yoshikawa H."/>
            <person name="Murakami K."/>
            <person name="Kasahara K."/>
            <person name="Inaoka T."/>
            <person name="Hiraga Y."/>
            <person name="Ochi K."/>
        </authorList>
    </citation>
    <scope>NUCLEOTIDE SEQUENCE [LARGE SCALE GENOMIC DNA]</scope>
    <source>
        <strain evidence="2 3">T-3040</strain>
    </source>
</reference>
<dbReference type="Proteomes" id="UP000245202">
    <property type="component" value="Unassembled WGS sequence"/>
</dbReference>
<name>A0A2R5EU65_9BACL</name>
<evidence type="ECO:0000259" key="1">
    <source>
        <dbReference type="Pfam" id="PF13761"/>
    </source>
</evidence>
<dbReference type="InterPro" id="IPR025311">
    <property type="entry name" value="DUF4166"/>
</dbReference>
<sequence>MKSIYEKALGADFSKLHPRIRERFGFSSSDRVKSVGRGTMERIRYAKLAALPLYAGTKRHIMFPQGGHDIPFTIENYAYVDGYGRETVTWIRSFKFPNAIRRFDATMIYSDSRGRIVDYLGTKQHLAVDLQISAAPNGGIRIRSGEQRFYEGLLQFRFPASLTGIADVCEWYDDRADCYRISVEVNNPLIGTVFEYEGSFQARLAETEQGEIPLDVKPLREELRE</sequence>
<protein>
    <submittedName>
        <fullName evidence="2">DUF4166 domain-containing protein</fullName>
    </submittedName>
</protein>
<evidence type="ECO:0000313" key="3">
    <source>
        <dbReference type="Proteomes" id="UP000245202"/>
    </source>
</evidence>
<proteinExistence type="predicted"/>
<comment type="caution">
    <text evidence="2">The sequence shown here is derived from an EMBL/GenBank/DDBJ whole genome shotgun (WGS) entry which is preliminary data.</text>
</comment>
<evidence type="ECO:0000313" key="2">
    <source>
        <dbReference type="EMBL" id="GBG10087.1"/>
    </source>
</evidence>
<keyword evidence="3" id="KW-1185">Reference proteome</keyword>
<organism evidence="2 3">
    <name type="scientific">Paenibacillus agaridevorans</name>
    <dbReference type="NCBI Taxonomy" id="171404"/>
    <lineage>
        <taxon>Bacteria</taxon>
        <taxon>Bacillati</taxon>
        <taxon>Bacillota</taxon>
        <taxon>Bacilli</taxon>
        <taxon>Bacillales</taxon>
        <taxon>Paenibacillaceae</taxon>
        <taxon>Paenibacillus</taxon>
    </lineage>
</organism>
<accession>A0A2R5EU65</accession>
<dbReference type="AlphaFoldDB" id="A0A2R5EU65"/>